<name>A0ABY8AVQ2_9GAMM</name>
<feature type="signal peptide" evidence="1">
    <location>
        <begin position="1"/>
        <end position="26"/>
    </location>
</feature>
<accession>A0ABY8AVQ2</accession>
<evidence type="ECO:0000313" key="2">
    <source>
        <dbReference type="EMBL" id="WED43585.1"/>
    </source>
</evidence>
<organism evidence="2 3">
    <name type="scientific">Legionella cardiaca</name>
    <dbReference type="NCBI Taxonomy" id="1071983"/>
    <lineage>
        <taxon>Bacteria</taxon>
        <taxon>Pseudomonadati</taxon>
        <taxon>Pseudomonadota</taxon>
        <taxon>Gammaproteobacteria</taxon>
        <taxon>Legionellales</taxon>
        <taxon>Legionellaceae</taxon>
        <taxon>Legionella</taxon>
    </lineage>
</organism>
<dbReference type="Pfam" id="PF10048">
    <property type="entry name" value="DUF2282"/>
    <property type="match status" value="1"/>
</dbReference>
<dbReference type="InterPro" id="IPR018740">
    <property type="entry name" value="DUF2282_membr"/>
</dbReference>
<sequence length="97" mass="10149">MKQKDILVASAITAFLTLITANPVLASQQSSPQETEKCYGVVKAGMNDCATATSSCASSSTKDNQADAYIFLPKGVCNRLVGGSLTAENKQSSSEQQ</sequence>
<dbReference type="Proteomes" id="UP001222087">
    <property type="component" value="Chromosome"/>
</dbReference>
<gene>
    <name evidence="2" type="ORF">PXX05_02065</name>
</gene>
<keyword evidence="3" id="KW-1185">Reference proteome</keyword>
<protein>
    <submittedName>
        <fullName evidence="2">DUF2282 domain-containing protein</fullName>
    </submittedName>
</protein>
<dbReference type="RefSeq" id="WP_275089395.1">
    <property type="nucleotide sequence ID" value="NZ_CP119078.1"/>
</dbReference>
<proteinExistence type="predicted"/>
<feature type="chain" id="PRO_5045544252" evidence="1">
    <location>
        <begin position="27"/>
        <end position="97"/>
    </location>
</feature>
<dbReference type="EMBL" id="CP119078">
    <property type="protein sequence ID" value="WED43585.1"/>
    <property type="molecule type" value="Genomic_DNA"/>
</dbReference>
<evidence type="ECO:0000313" key="3">
    <source>
        <dbReference type="Proteomes" id="UP001222087"/>
    </source>
</evidence>
<evidence type="ECO:0000256" key="1">
    <source>
        <dbReference type="SAM" id="SignalP"/>
    </source>
</evidence>
<keyword evidence="1" id="KW-0732">Signal</keyword>
<reference evidence="2 3" key="1">
    <citation type="submission" date="2023-02" db="EMBL/GenBank/DDBJ databases">
        <title>Genome Sequence of L. cardiaca H63T.</title>
        <authorList>
            <person name="Lopez A.E."/>
            <person name="Cianciotto N.P."/>
        </authorList>
    </citation>
    <scope>NUCLEOTIDE SEQUENCE [LARGE SCALE GENOMIC DNA]</scope>
    <source>
        <strain evidence="2 3">H63</strain>
    </source>
</reference>